<reference evidence="2" key="1">
    <citation type="journal article" date="2023" name="Nat. Plants">
        <title>Single-cell RNA sequencing provides a high-resolution roadmap for understanding the multicellular compartmentation of specialized metabolism.</title>
        <authorList>
            <person name="Sun S."/>
            <person name="Shen X."/>
            <person name="Li Y."/>
            <person name="Li Y."/>
            <person name="Wang S."/>
            <person name="Li R."/>
            <person name="Zhang H."/>
            <person name="Shen G."/>
            <person name="Guo B."/>
            <person name="Wei J."/>
            <person name="Xu J."/>
            <person name="St-Pierre B."/>
            <person name="Chen S."/>
            <person name="Sun C."/>
        </authorList>
    </citation>
    <scope>NUCLEOTIDE SEQUENCE [LARGE SCALE GENOMIC DNA]</scope>
</reference>
<comment type="caution">
    <text evidence="1">The sequence shown here is derived from an EMBL/GenBank/DDBJ whole genome shotgun (WGS) entry which is preliminary data.</text>
</comment>
<dbReference type="EMBL" id="CM044703">
    <property type="protein sequence ID" value="KAI5672886.1"/>
    <property type="molecule type" value="Genomic_DNA"/>
</dbReference>
<evidence type="ECO:0000313" key="2">
    <source>
        <dbReference type="Proteomes" id="UP001060085"/>
    </source>
</evidence>
<gene>
    <name evidence="1" type="ORF">M9H77_13250</name>
</gene>
<name>A0ACC0BJN2_CATRO</name>
<proteinExistence type="predicted"/>
<sequence length="176" mass="20481">MVILFHYDCFDSLDRGMRIHPQYKIIELHNDWRYGGYNPFVLVHQVKQVSFMPYLAFKKRRTDWLSVMKSQPRVIDVLIQDNTFQENVDIGEGATINAMIEDIGPLVHDSRSPEELDIDVETYFEELQNDETEIQWDSDEDSNKDANNDPDEDSNEDADDDPDDDSIDENDEDSGT</sequence>
<evidence type="ECO:0000313" key="1">
    <source>
        <dbReference type="EMBL" id="KAI5672886.1"/>
    </source>
</evidence>
<keyword evidence="2" id="KW-1185">Reference proteome</keyword>
<protein>
    <submittedName>
        <fullName evidence="1">Uncharacterized protein</fullName>
    </submittedName>
</protein>
<accession>A0ACC0BJN2</accession>
<organism evidence="1 2">
    <name type="scientific">Catharanthus roseus</name>
    <name type="common">Madagascar periwinkle</name>
    <name type="synonym">Vinca rosea</name>
    <dbReference type="NCBI Taxonomy" id="4058"/>
    <lineage>
        <taxon>Eukaryota</taxon>
        <taxon>Viridiplantae</taxon>
        <taxon>Streptophyta</taxon>
        <taxon>Embryophyta</taxon>
        <taxon>Tracheophyta</taxon>
        <taxon>Spermatophyta</taxon>
        <taxon>Magnoliopsida</taxon>
        <taxon>eudicotyledons</taxon>
        <taxon>Gunneridae</taxon>
        <taxon>Pentapetalae</taxon>
        <taxon>asterids</taxon>
        <taxon>lamiids</taxon>
        <taxon>Gentianales</taxon>
        <taxon>Apocynaceae</taxon>
        <taxon>Rauvolfioideae</taxon>
        <taxon>Vinceae</taxon>
        <taxon>Catharanthinae</taxon>
        <taxon>Catharanthus</taxon>
    </lineage>
</organism>
<dbReference type="Proteomes" id="UP001060085">
    <property type="component" value="Linkage Group LG03"/>
</dbReference>